<feature type="transmembrane region" description="Helical" evidence="1">
    <location>
        <begin position="129"/>
        <end position="156"/>
    </location>
</feature>
<keyword evidence="2" id="KW-0732">Signal</keyword>
<protein>
    <recommendedName>
        <fullName evidence="5">Secreted protein</fullName>
    </recommendedName>
</protein>
<evidence type="ECO:0000256" key="1">
    <source>
        <dbReference type="SAM" id="Phobius"/>
    </source>
</evidence>
<dbReference type="CDD" id="cd12087">
    <property type="entry name" value="TM_EGFR-like"/>
    <property type="match status" value="1"/>
</dbReference>
<name>A0A1V9YVJ9_9STRA</name>
<keyword evidence="1" id="KW-0812">Transmembrane</keyword>
<evidence type="ECO:0000256" key="2">
    <source>
        <dbReference type="SAM" id="SignalP"/>
    </source>
</evidence>
<sequence>MQQRWAAIAIAVLMAATVDAQPSNDTAATTAAPSTATSEACTTWTTCLAYGVQACDRTAQYCPPCLYTDAKNRNLCYDRVAGTKICPFQGTVADCSTSSPTIPTIYNKTLTPATTTLTPDATSSDSGTVWSGVAIAMTVIAILLFLIIVVAGVLYYRRRSRVLEPNHWLYEEKSVASPIDIPHCSYKGDSKPSQFDFKVSQTTPVMVDSLTQLSACDVMEEAKEKWRDSRPSNILH</sequence>
<evidence type="ECO:0000313" key="4">
    <source>
        <dbReference type="Proteomes" id="UP000243217"/>
    </source>
</evidence>
<keyword evidence="1" id="KW-0472">Membrane</keyword>
<dbReference type="AlphaFoldDB" id="A0A1V9YVJ9"/>
<comment type="caution">
    <text evidence="3">The sequence shown here is derived from an EMBL/GenBank/DDBJ whole genome shotgun (WGS) entry which is preliminary data.</text>
</comment>
<reference evidence="3 4" key="1">
    <citation type="journal article" date="2014" name="Genome Biol. Evol.">
        <title>The secreted proteins of Achlya hypogyna and Thraustotheca clavata identify the ancestral oomycete secretome and reveal gene acquisitions by horizontal gene transfer.</title>
        <authorList>
            <person name="Misner I."/>
            <person name="Blouin N."/>
            <person name="Leonard G."/>
            <person name="Richards T.A."/>
            <person name="Lane C.E."/>
        </authorList>
    </citation>
    <scope>NUCLEOTIDE SEQUENCE [LARGE SCALE GENOMIC DNA]</scope>
    <source>
        <strain evidence="3 4">ATCC 34112</strain>
    </source>
</reference>
<dbReference type="EMBL" id="JNBS01002661">
    <property type="protein sequence ID" value="OQR89785.1"/>
    <property type="molecule type" value="Genomic_DNA"/>
</dbReference>
<gene>
    <name evidence="3" type="ORF">THRCLA_09584</name>
</gene>
<keyword evidence="4" id="KW-1185">Reference proteome</keyword>
<evidence type="ECO:0000313" key="3">
    <source>
        <dbReference type="EMBL" id="OQR89785.1"/>
    </source>
</evidence>
<accession>A0A1V9YVJ9</accession>
<evidence type="ECO:0008006" key="5">
    <source>
        <dbReference type="Google" id="ProtNLM"/>
    </source>
</evidence>
<feature type="chain" id="PRO_5013365946" description="Secreted protein" evidence="2">
    <location>
        <begin position="21"/>
        <end position="236"/>
    </location>
</feature>
<dbReference type="Proteomes" id="UP000243217">
    <property type="component" value="Unassembled WGS sequence"/>
</dbReference>
<keyword evidence="1" id="KW-1133">Transmembrane helix</keyword>
<feature type="signal peptide" evidence="2">
    <location>
        <begin position="1"/>
        <end position="20"/>
    </location>
</feature>
<dbReference type="OrthoDB" id="75682at2759"/>
<proteinExistence type="predicted"/>
<organism evidence="3 4">
    <name type="scientific">Thraustotheca clavata</name>
    <dbReference type="NCBI Taxonomy" id="74557"/>
    <lineage>
        <taxon>Eukaryota</taxon>
        <taxon>Sar</taxon>
        <taxon>Stramenopiles</taxon>
        <taxon>Oomycota</taxon>
        <taxon>Saprolegniomycetes</taxon>
        <taxon>Saprolegniales</taxon>
        <taxon>Achlyaceae</taxon>
        <taxon>Thraustotheca</taxon>
    </lineage>
</organism>